<dbReference type="GO" id="GO:0033819">
    <property type="term" value="F:lipoyl(octanoyl) transferase activity"/>
    <property type="evidence" value="ECO:0007669"/>
    <property type="project" value="UniProtKB-EC"/>
</dbReference>
<dbReference type="EC" id="2.3.1.181" evidence="2"/>
<dbReference type="NCBIfam" id="TIGR00214">
    <property type="entry name" value="lipB"/>
    <property type="match status" value="1"/>
</dbReference>
<dbReference type="InterPro" id="IPR045864">
    <property type="entry name" value="aa-tRNA-synth_II/BPL/LPL"/>
</dbReference>
<sequence>MNEDFRPQDLGLIDYREAYDLQKKCVQDVLADGEQRLFLCEHPAILTLGRMADEAHILVPKSQLKKKGVQILSIDRGGDITLHAPGQLVIYPIFNLNYYEKNLHLFIQKLENVAIDLLKEFDIVADRFLGQTGVWVGEKKIVSIGIGVRRWITFHGLAINVNTDLNLFSLIKPCGLDVIMTSMADIKKYKIDMQEVKDKVVVLFKKYFY</sequence>
<evidence type="ECO:0000256" key="3">
    <source>
        <dbReference type="ARBA" id="ARBA00022679"/>
    </source>
</evidence>
<dbReference type="PANTHER" id="PTHR10993">
    <property type="entry name" value="OCTANOYLTRANSFERASE"/>
    <property type="match status" value="1"/>
</dbReference>
<gene>
    <name evidence="6" type="ORF">MNBD_UNCLBAC01-766</name>
</gene>
<dbReference type="InterPro" id="IPR000544">
    <property type="entry name" value="Octanoyltransferase"/>
</dbReference>
<dbReference type="InterPro" id="IPR004143">
    <property type="entry name" value="BPL_LPL_catalytic"/>
</dbReference>
<dbReference type="SUPFAM" id="SSF55681">
    <property type="entry name" value="Class II aaRS and biotin synthetases"/>
    <property type="match status" value="1"/>
</dbReference>
<comment type="pathway">
    <text evidence="1">Protein modification; protein lipoylation via endogenous pathway; protein N(6)-(lipoyl)lysine from octanoyl-[acyl-carrier-protein]: step 1/2.</text>
</comment>
<accession>A0A3B1DXS6</accession>
<evidence type="ECO:0000256" key="1">
    <source>
        <dbReference type="ARBA" id="ARBA00004821"/>
    </source>
</evidence>
<organism evidence="6">
    <name type="scientific">hydrothermal vent metagenome</name>
    <dbReference type="NCBI Taxonomy" id="652676"/>
    <lineage>
        <taxon>unclassified sequences</taxon>
        <taxon>metagenomes</taxon>
        <taxon>ecological metagenomes</taxon>
    </lineage>
</organism>
<evidence type="ECO:0000256" key="2">
    <source>
        <dbReference type="ARBA" id="ARBA00012334"/>
    </source>
</evidence>
<dbReference type="CDD" id="cd16444">
    <property type="entry name" value="LipB"/>
    <property type="match status" value="1"/>
</dbReference>
<evidence type="ECO:0000256" key="4">
    <source>
        <dbReference type="ARBA" id="ARBA00023315"/>
    </source>
</evidence>
<name>A0A3B1DXS6_9ZZZZ</name>
<reference evidence="6" key="1">
    <citation type="submission" date="2018-06" db="EMBL/GenBank/DDBJ databases">
        <authorList>
            <person name="Zhirakovskaya E."/>
        </authorList>
    </citation>
    <scope>NUCLEOTIDE SEQUENCE</scope>
</reference>
<protein>
    <recommendedName>
        <fullName evidence="2">lipoyl(octanoyl) transferase</fullName>
        <ecNumber evidence="2">2.3.1.181</ecNumber>
    </recommendedName>
</protein>
<evidence type="ECO:0000259" key="5">
    <source>
        <dbReference type="PROSITE" id="PS51733"/>
    </source>
</evidence>
<dbReference type="PIRSF" id="PIRSF016262">
    <property type="entry name" value="LPLase"/>
    <property type="match status" value="1"/>
</dbReference>
<evidence type="ECO:0000313" key="6">
    <source>
        <dbReference type="EMBL" id="VAX37155.1"/>
    </source>
</evidence>
<keyword evidence="3 6" id="KW-0808">Transferase</keyword>
<dbReference type="PROSITE" id="PS51733">
    <property type="entry name" value="BPL_LPL_CATALYTIC"/>
    <property type="match status" value="1"/>
</dbReference>
<dbReference type="AlphaFoldDB" id="A0A3B1DXS6"/>
<dbReference type="Gene3D" id="3.30.930.10">
    <property type="entry name" value="Bira Bifunctional Protein, Domain 2"/>
    <property type="match status" value="1"/>
</dbReference>
<dbReference type="GO" id="GO:0009249">
    <property type="term" value="P:protein lipoylation"/>
    <property type="evidence" value="ECO:0007669"/>
    <property type="project" value="InterPro"/>
</dbReference>
<dbReference type="PANTHER" id="PTHR10993:SF7">
    <property type="entry name" value="LIPOYLTRANSFERASE 2, MITOCHONDRIAL-RELATED"/>
    <property type="match status" value="1"/>
</dbReference>
<dbReference type="UniPathway" id="UPA00538">
    <property type="reaction ID" value="UER00592"/>
</dbReference>
<keyword evidence="4 6" id="KW-0012">Acyltransferase</keyword>
<proteinExistence type="inferred from homology"/>
<dbReference type="EMBL" id="UOGJ01000120">
    <property type="protein sequence ID" value="VAX37155.1"/>
    <property type="molecule type" value="Genomic_DNA"/>
</dbReference>
<dbReference type="HAMAP" id="MF_00013">
    <property type="entry name" value="LipB"/>
    <property type="match status" value="1"/>
</dbReference>
<dbReference type="Pfam" id="PF21948">
    <property type="entry name" value="LplA-B_cat"/>
    <property type="match status" value="1"/>
</dbReference>
<feature type="domain" description="BPL/LPL catalytic" evidence="5">
    <location>
        <begin position="31"/>
        <end position="209"/>
    </location>
</feature>